<feature type="region of interest" description="Disordered" evidence="19">
    <location>
        <begin position="1281"/>
        <end position="1322"/>
    </location>
</feature>
<dbReference type="Gene3D" id="2.30.29.240">
    <property type="match status" value="1"/>
</dbReference>
<evidence type="ECO:0000256" key="19">
    <source>
        <dbReference type="SAM" id="MobiDB-lite"/>
    </source>
</evidence>
<feature type="compositionally biased region" description="Polar residues" evidence="19">
    <location>
        <begin position="964"/>
        <end position="986"/>
    </location>
</feature>
<evidence type="ECO:0000256" key="16">
    <source>
        <dbReference type="PIRSR" id="PIRSR000956-1"/>
    </source>
</evidence>
<dbReference type="FunFam" id="1.20.1230.10:FF:000001">
    <property type="entry name" value="1-phosphatidylinositol 4,5-bisphosphate phosphodiesterase"/>
    <property type="match status" value="1"/>
</dbReference>
<feature type="binding site" evidence="17">
    <location>
        <position position="466"/>
    </location>
    <ligand>
        <name>Ca(2+)</name>
        <dbReference type="ChEBI" id="CHEBI:29108"/>
    </ligand>
</feature>
<comment type="cofactor">
    <cofactor evidence="17">
        <name>Ca(2+)</name>
        <dbReference type="ChEBI" id="CHEBI:29108"/>
    </cofactor>
    <text evidence="17">Binds 1 Ca(2+) ion per subunit.</text>
</comment>
<keyword evidence="7 17" id="KW-0106">Calcium</keyword>
<dbReference type="GO" id="GO:0016607">
    <property type="term" value="C:nuclear speck"/>
    <property type="evidence" value="ECO:0007669"/>
    <property type="project" value="TreeGrafter"/>
</dbReference>
<dbReference type="FunFam" id="2.30.29.240:FF:000011">
    <property type="entry name" value="1-phosphatidylinositol 4,5-bisphosphate phosphodiesterase"/>
    <property type="match status" value="1"/>
</dbReference>
<dbReference type="Proteomes" id="UP001239994">
    <property type="component" value="Unassembled WGS sequence"/>
</dbReference>
<evidence type="ECO:0000256" key="7">
    <source>
        <dbReference type="ARBA" id="ARBA00022837"/>
    </source>
</evidence>
<dbReference type="EC" id="3.1.4.11" evidence="15"/>
<feature type="active site" evidence="16">
    <location>
        <position position="385"/>
    </location>
</feature>
<dbReference type="SMART" id="SM00149">
    <property type="entry name" value="PLCYc"/>
    <property type="match status" value="1"/>
</dbReference>
<comment type="catalytic activity">
    <reaction evidence="14">
        <text>a 1,2-diacyl-sn-glycero-3-phospho-(1D-myo-inositol) + H2O = 1D-myo-inositol 1-phosphate + a 1,2-diacyl-sn-glycerol + H(+)</text>
        <dbReference type="Rhea" id="RHEA:43484"/>
        <dbReference type="ChEBI" id="CHEBI:15377"/>
        <dbReference type="ChEBI" id="CHEBI:15378"/>
        <dbReference type="ChEBI" id="CHEBI:17815"/>
        <dbReference type="ChEBI" id="CHEBI:57880"/>
        <dbReference type="ChEBI" id="CHEBI:58433"/>
    </reaction>
    <physiologicalReaction direction="left-to-right" evidence="14">
        <dbReference type="Rhea" id="RHEA:43485"/>
    </physiologicalReaction>
</comment>
<keyword evidence="4" id="KW-0963">Cytoplasm</keyword>
<keyword evidence="6 15" id="KW-0378">Hydrolase</keyword>
<feature type="region of interest" description="Disordered" evidence="19">
    <location>
        <begin position="529"/>
        <end position="573"/>
    </location>
</feature>
<dbReference type="Gene3D" id="2.60.40.150">
    <property type="entry name" value="C2 domain"/>
    <property type="match status" value="1"/>
</dbReference>
<feature type="domain" description="C2" evidence="20">
    <location>
        <begin position="743"/>
        <end position="871"/>
    </location>
</feature>
<evidence type="ECO:0000256" key="13">
    <source>
        <dbReference type="ARBA" id="ARBA00023674"/>
    </source>
</evidence>
<feature type="compositionally biased region" description="Basic and acidic residues" evidence="19">
    <location>
        <begin position="1191"/>
        <end position="1209"/>
    </location>
</feature>
<evidence type="ECO:0000256" key="14">
    <source>
        <dbReference type="ARBA" id="ARBA00023726"/>
    </source>
</evidence>
<feature type="binding site" evidence="17">
    <location>
        <position position="415"/>
    </location>
    <ligand>
        <name>Ca(2+)</name>
        <dbReference type="ChEBI" id="CHEBI:29108"/>
    </ligand>
</feature>
<dbReference type="SUPFAM" id="SSF51695">
    <property type="entry name" value="PLC-like phosphodiesterases"/>
    <property type="match status" value="1"/>
</dbReference>
<dbReference type="InterPro" id="IPR042531">
    <property type="entry name" value="PLC-beta_C_sf"/>
</dbReference>
<dbReference type="SUPFAM" id="SSF50729">
    <property type="entry name" value="PH domain-like"/>
    <property type="match status" value="2"/>
</dbReference>
<feature type="compositionally biased region" description="Low complexity" evidence="19">
    <location>
        <begin position="1294"/>
        <end position="1303"/>
    </location>
</feature>
<evidence type="ECO:0000256" key="18">
    <source>
        <dbReference type="SAM" id="Coils"/>
    </source>
</evidence>
<dbReference type="Pfam" id="PF00388">
    <property type="entry name" value="PI-PLC-X"/>
    <property type="match status" value="1"/>
</dbReference>
<dbReference type="GO" id="GO:0005737">
    <property type="term" value="C:cytoplasm"/>
    <property type="evidence" value="ECO:0007669"/>
    <property type="project" value="UniProtKB-SubCell"/>
</dbReference>
<dbReference type="GO" id="GO:0007613">
    <property type="term" value="P:memory"/>
    <property type="evidence" value="ECO:0007669"/>
    <property type="project" value="TreeGrafter"/>
</dbReference>
<dbReference type="InterPro" id="IPR000008">
    <property type="entry name" value="C2_dom"/>
</dbReference>
<dbReference type="SUPFAM" id="SSF49562">
    <property type="entry name" value="C2 domain (Calcium/lipid-binding domain, CaLB)"/>
    <property type="match status" value="1"/>
</dbReference>
<evidence type="ECO:0000256" key="3">
    <source>
        <dbReference type="ARBA" id="ARBA00004496"/>
    </source>
</evidence>
<dbReference type="InterPro" id="IPR001192">
    <property type="entry name" value="PI-PLC_fam"/>
</dbReference>
<dbReference type="GO" id="GO:0004435">
    <property type="term" value="F:phosphatidylinositol-4,5-bisphosphate phospholipase C activity"/>
    <property type="evidence" value="ECO:0007669"/>
    <property type="project" value="UniProtKB-UniRule"/>
</dbReference>
<dbReference type="GO" id="GO:0051209">
    <property type="term" value="P:release of sequestered calcium ion into cytosol"/>
    <property type="evidence" value="ECO:0007669"/>
    <property type="project" value="TreeGrafter"/>
</dbReference>
<keyword evidence="12" id="KW-0539">Nucleus</keyword>
<dbReference type="GO" id="GO:0016042">
    <property type="term" value="P:lipid catabolic process"/>
    <property type="evidence" value="ECO:0007669"/>
    <property type="project" value="UniProtKB-KW"/>
</dbReference>
<dbReference type="PROSITE" id="PS50004">
    <property type="entry name" value="C2"/>
    <property type="match status" value="1"/>
</dbReference>
<evidence type="ECO:0000256" key="8">
    <source>
        <dbReference type="ARBA" id="ARBA00022963"/>
    </source>
</evidence>
<evidence type="ECO:0000256" key="1">
    <source>
        <dbReference type="ARBA" id="ARBA00004123"/>
    </source>
</evidence>
<dbReference type="GO" id="GO:0007186">
    <property type="term" value="P:G protein-coupled receptor signaling pathway"/>
    <property type="evidence" value="ECO:0007669"/>
    <property type="project" value="TreeGrafter"/>
</dbReference>
<evidence type="ECO:0000259" key="20">
    <source>
        <dbReference type="PROSITE" id="PS50004"/>
    </source>
</evidence>
<dbReference type="InterPro" id="IPR000909">
    <property type="entry name" value="PLipase_C_PInositol-sp_X_dom"/>
</dbReference>
<evidence type="ECO:0000256" key="9">
    <source>
        <dbReference type="ARBA" id="ARBA00023098"/>
    </source>
</evidence>
<keyword evidence="11 15" id="KW-0807">Transducer</keyword>
<proteinExistence type="predicted"/>
<feature type="domain" description="PI-PLC Y-box" evidence="21">
    <location>
        <begin position="630"/>
        <end position="743"/>
    </location>
</feature>
<comment type="subcellular location">
    <subcellularLocation>
        <location evidence="3">Cytoplasm</location>
    </subcellularLocation>
    <subcellularLocation>
        <location evidence="2">Membrane</location>
    </subcellularLocation>
    <subcellularLocation>
        <location evidence="1">Nucleus</location>
    </subcellularLocation>
</comment>
<evidence type="ECO:0000256" key="2">
    <source>
        <dbReference type="ARBA" id="ARBA00004370"/>
    </source>
</evidence>
<dbReference type="PANTHER" id="PTHR10336:SF12">
    <property type="entry name" value="1-PHOSPHATIDYLINOSITOL 4,5-BISPHOSPHATE PHOSPHODIESTERASE BETA-1"/>
    <property type="match status" value="1"/>
</dbReference>
<evidence type="ECO:0000256" key="11">
    <source>
        <dbReference type="ARBA" id="ARBA00023224"/>
    </source>
</evidence>
<feature type="binding site" evidence="17">
    <location>
        <position position="417"/>
    </location>
    <ligand>
        <name>Ca(2+)</name>
        <dbReference type="ChEBI" id="CHEBI:29108"/>
    </ligand>
</feature>
<dbReference type="FunFam" id="1.10.238.10:FF:000048">
    <property type="entry name" value="1-phosphatidylinositol 4,5-bisphosphate phosphodiesterase"/>
    <property type="match status" value="1"/>
</dbReference>
<dbReference type="InterPro" id="IPR035892">
    <property type="entry name" value="C2_domain_sf"/>
</dbReference>
<dbReference type="SUPFAM" id="SSF47473">
    <property type="entry name" value="EF-hand"/>
    <property type="match status" value="1"/>
</dbReference>
<dbReference type="CDD" id="cd13361">
    <property type="entry name" value="PH_PLC_beta"/>
    <property type="match status" value="1"/>
</dbReference>
<evidence type="ECO:0000313" key="22">
    <source>
        <dbReference type="EMBL" id="KAK1793288.1"/>
    </source>
</evidence>
<comment type="caution">
    <text evidence="22">The sequence shown here is derived from an EMBL/GenBank/DDBJ whole genome shotgun (WGS) entry which is preliminary data.</text>
</comment>
<dbReference type="InterPro" id="IPR014815">
    <property type="entry name" value="PLC-beta_C"/>
</dbReference>
<dbReference type="Gene3D" id="1.20.1230.10">
    <property type="entry name" value="Phospholipase C beta, distal C-terminal domain"/>
    <property type="match status" value="1"/>
</dbReference>
<keyword evidence="23" id="KW-1185">Reference proteome</keyword>
<accession>A0AAD8Z528</accession>
<evidence type="ECO:0000256" key="4">
    <source>
        <dbReference type="ARBA" id="ARBA00022490"/>
    </source>
</evidence>
<sequence>MAGAQPGVHALQLKPVSVPESLKKGSRFMKWDEDSSTVTPVTLRVDPQGYFLYWTDQNKETDLLDITHIKDARTGKCTKTPKKPWWKGTLCVTKATGRRANEVGMKAIRHKRASESKLSLKTFVFLQEAKLRELLDVGNLVGRIENKMLTVVTGPDMVNITYLNFMAFQEEVAKVTAITAVKEWAEELFSLASNLLAQNMNREPSLEKAYTRLKLQPNQEGRIPVKNIFRMFTADRKRVDTALESCNLPSGRNDSIPLDDLTPDVYKLFIANLCPRPEINQIFADLGAKGRNYLTMEQMTEFINSKQRDPRLNEILYPPLKTEQTQLLMEKFEPNQDIICRGQISVEGFSRYLSSDENGVIPPEKLDQSEDMTFPLSHYFINSSHNTYLTAGQLAGNSSVEMYRQVLLSGCRCVELDCWKGRTAEEEPVITHGFTMTSEISFKAIIEAIAECAFKTSPFPVILSFENHVDSPKQQAKMAEYCRSIFGDALLIEPLEKYPVRTRCAESLESGFPLPSPHELMGKILVKNKKSHPKPSDGSTKKKLSEQASNTNSDSSSVFEPSSPSAGPAGRRHSRYEIHKSNFFKMINSSPASAEVEAEDDEDEDEDDDDCKKSMDEGTAGSEAFATEEMSTLVNYIQPTKFHSFETAKKVNRSYQMSSFVETKALEQLTKTPVEYNKLQLSRIYPKGTRVDSSNYMPQVFWNAGCQLVALNFQTIDLAMQLNLGMYEYNGKSGYRLKPEFMRRPDKHFDPFTESTVDGIVANTLSIKIISGQFLTDKKVGVYVEIDMFGLPVDTRRKAFKTKTSQNNAINPVWEEEAIVFKKVVLPTLASLRIAVFEEGGKFIGHRLIPVSAIRPGYRYIGLRNEKNQSLMLPALFVYIEVKDYVPDTFADVIEALSNPIRYVNLMEQRSKQLAALTLEEGEEEKEAKETEPGLEQASEVKNEPKPAPVENGLSHGPSATPRPASQHSPLPQPTGNSPKPSTFCPQTTLGLPLGWMCVFSGSAKPAGKTEDLIHSVLTEMEAHTLEELKQQKVFVREQRRHYKEMKDLVKKHHKKTMELIKEHTAKYNEFQHDYLRRRSVLQKSAKKDGKKRCLSSSPEHRASFFEQELANLDQECRQKLAELKDQQQQQLLNLRQEQYYSEKYLKKEHIKQLIEKLTLLAEESQSSQIKKLKDLCEKEKKELKKKMDKKRQEKLSEAKSKEKHLTEEEKLEINRSYVNEVVQHIKRLEDAQTKRHEKLLETHKNILQQITDEKPKLQNELDQEYQDKFRRLPVEIQEFVQETTKRRTDGSEESLPSSTTLEKLSHKGAQSEDDMEEERKD</sequence>
<dbReference type="InterPro" id="IPR017946">
    <property type="entry name" value="PLC-like_Pdiesterase_TIM-brl"/>
</dbReference>
<keyword evidence="9 15" id="KW-0443">Lipid metabolism</keyword>
<keyword evidence="10" id="KW-0472">Membrane</keyword>
<dbReference type="Pfam" id="PF17787">
    <property type="entry name" value="PH_14"/>
    <property type="match status" value="2"/>
</dbReference>
<dbReference type="CDD" id="cd08591">
    <property type="entry name" value="PI-PLCc_beta"/>
    <property type="match status" value="1"/>
</dbReference>
<keyword evidence="8 15" id="KW-0442">Lipid degradation</keyword>
<protein>
    <recommendedName>
        <fullName evidence="15">1-phosphatidylinositol 4,5-bisphosphate phosphodiesterase</fullName>
        <ecNumber evidence="15">3.1.4.11</ecNumber>
    </recommendedName>
</protein>
<dbReference type="SUPFAM" id="SSF69989">
    <property type="entry name" value="C-terminal domain of PLC-beta"/>
    <property type="match status" value="1"/>
</dbReference>
<keyword evidence="5" id="KW-0597">Phosphoprotein</keyword>
<dbReference type="InterPro" id="IPR016280">
    <property type="entry name" value="PLC-beta"/>
</dbReference>
<feature type="compositionally biased region" description="Acidic residues" evidence="19">
    <location>
        <begin position="596"/>
        <end position="609"/>
    </location>
</feature>
<name>A0AAD8Z528_9TELE</name>
<evidence type="ECO:0000256" key="6">
    <source>
        <dbReference type="ARBA" id="ARBA00022801"/>
    </source>
</evidence>
<dbReference type="InterPro" id="IPR001711">
    <property type="entry name" value="PLipase_C_Pinositol-sp_Y"/>
</dbReference>
<dbReference type="GO" id="GO:0005516">
    <property type="term" value="F:calmodulin binding"/>
    <property type="evidence" value="ECO:0007669"/>
    <property type="project" value="TreeGrafter"/>
</dbReference>
<feature type="compositionally biased region" description="Low complexity" evidence="19">
    <location>
        <begin position="553"/>
        <end position="565"/>
    </location>
</feature>
<dbReference type="PIRSF" id="PIRSF000956">
    <property type="entry name" value="PLC-beta"/>
    <property type="match status" value="1"/>
</dbReference>
<dbReference type="InterPro" id="IPR011992">
    <property type="entry name" value="EF-hand-dom_pair"/>
</dbReference>
<evidence type="ECO:0000256" key="17">
    <source>
        <dbReference type="PIRSR" id="PIRSR000956-2"/>
    </source>
</evidence>
<evidence type="ECO:0000259" key="21">
    <source>
        <dbReference type="PROSITE" id="PS50008"/>
    </source>
</evidence>
<feature type="compositionally biased region" description="Acidic residues" evidence="19">
    <location>
        <begin position="1312"/>
        <end position="1322"/>
    </location>
</feature>
<dbReference type="CDD" id="cd00275">
    <property type="entry name" value="C2_PLC_like"/>
    <property type="match status" value="1"/>
</dbReference>
<dbReference type="PROSITE" id="PS50008">
    <property type="entry name" value="PIPLC_Y_DOMAIN"/>
    <property type="match status" value="1"/>
</dbReference>
<feature type="region of interest" description="Disordered" evidence="19">
    <location>
        <begin position="589"/>
        <end position="617"/>
    </location>
</feature>
<dbReference type="Pfam" id="PF08703">
    <property type="entry name" value="PLC-beta_C"/>
    <property type="match status" value="1"/>
</dbReference>
<dbReference type="FunFam" id="2.60.40.150:FF:000008">
    <property type="entry name" value="1-phosphatidylinositol 4,5-bisphosphate phosphodiesterase"/>
    <property type="match status" value="1"/>
</dbReference>
<keyword evidence="18" id="KW-0175">Coiled coil</keyword>
<gene>
    <name evidence="22" type="ORF">P4O66_011676</name>
</gene>
<dbReference type="GO" id="GO:0005509">
    <property type="term" value="F:calcium ion binding"/>
    <property type="evidence" value="ECO:0007669"/>
    <property type="project" value="UniProtKB-UniRule"/>
</dbReference>
<evidence type="ECO:0000256" key="12">
    <source>
        <dbReference type="ARBA" id="ARBA00023242"/>
    </source>
</evidence>
<dbReference type="InterPro" id="IPR053945">
    <property type="entry name" value="PLCB1-4-like_EFh"/>
</dbReference>
<dbReference type="Pfam" id="PF22631">
    <property type="entry name" value="PLCB1-4-like_EFh"/>
    <property type="match status" value="1"/>
</dbReference>
<dbReference type="GO" id="GO:0048015">
    <property type="term" value="P:phosphatidylinositol-mediated signaling"/>
    <property type="evidence" value="ECO:0007669"/>
    <property type="project" value="TreeGrafter"/>
</dbReference>
<reference evidence="22" key="1">
    <citation type="submission" date="2023-03" db="EMBL/GenBank/DDBJ databases">
        <title>Electrophorus voltai genome.</title>
        <authorList>
            <person name="Bian C."/>
        </authorList>
    </citation>
    <scope>NUCLEOTIDE SEQUENCE</scope>
    <source>
        <strain evidence="22">CB-2022</strain>
        <tissue evidence="22">Muscle</tissue>
    </source>
</reference>
<dbReference type="PRINTS" id="PR00390">
    <property type="entry name" value="PHPHLIPASEC"/>
</dbReference>
<feature type="coiled-coil region" evidence="18">
    <location>
        <begin position="1241"/>
        <end position="1268"/>
    </location>
</feature>
<evidence type="ECO:0000256" key="10">
    <source>
        <dbReference type="ARBA" id="ARBA00023136"/>
    </source>
</evidence>
<dbReference type="Pfam" id="PF00387">
    <property type="entry name" value="PI-PLC-Y"/>
    <property type="match status" value="1"/>
</dbReference>
<feature type="binding site" evidence="17">
    <location>
        <position position="386"/>
    </location>
    <ligand>
        <name>Ca(2+)</name>
        <dbReference type="ChEBI" id="CHEBI:29108"/>
    </ligand>
</feature>
<feature type="region of interest" description="Disordered" evidence="19">
    <location>
        <begin position="1187"/>
        <end position="1209"/>
    </location>
</feature>
<dbReference type="PANTHER" id="PTHR10336">
    <property type="entry name" value="PHOSPHOINOSITIDE-SPECIFIC PHOSPHOLIPASE C FAMILY PROTEIN"/>
    <property type="match status" value="1"/>
</dbReference>
<dbReference type="GO" id="GO:0016020">
    <property type="term" value="C:membrane"/>
    <property type="evidence" value="ECO:0007669"/>
    <property type="project" value="UniProtKB-SubCell"/>
</dbReference>
<dbReference type="Gene3D" id="1.10.238.10">
    <property type="entry name" value="EF-hand"/>
    <property type="match status" value="1"/>
</dbReference>
<feature type="region of interest" description="Disordered" evidence="19">
    <location>
        <begin position="920"/>
        <end position="986"/>
    </location>
</feature>
<keyword evidence="17" id="KW-0479">Metal-binding</keyword>
<feature type="coiled-coil region" evidence="18">
    <location>
        <begin position="1103"/>
        <end position="1138"/>
    </location>
</feature>
<comment type="catalytic activity">
    <reaction evidence="13">
        <text>a 1,2-diacyl-sn-glycero-3-phospho-(1D-myo-inositol-4,5-bisphosphate) + H2O = 1D-myo-inositol 1,4,5-trisphosphate + a 1,2-diacyl-sn-glycerol + H(+)</text>
        <dbReference type="Rhea" id="RHEA:33179"/>
        <dbReference type="ChEBI" id="CHEBI:15377"/>
        <dbReference type="ChEBI" id="CHEBI:15378"/>
        <dbReference type="ChEBI" id="CHEBI:17815"/>
        <dbReference type="ChEBI" id="CHEBI:58456"/>
        <dbReference type="ChEBI" id="CHEBI:203600"/>
        <dbReference type="EC" id="3.1.4.11"/>
    </reaction>
    <physiologicalReaction direction="left-to-right" evidence="13">
        <dbReference type="Rhea" id="RHEA:33180"/>
    </physiologicalReaction>
</comment>
<feature type="active site" evidence="16">
    <location>
        <position position="432"/>
    </location>
</feature>
<dbReference type="SMART" id="SM00148">
    <property type="entry name" value="PLCXc"/>
    <property type="match status" value="1"/>
</dbReference>
<dbReference type="Pfam" id="PF00168">
    <property type="entry name" value="C2"/>
    <property type="match status" value="1"/>
</dbReference>
<dbReference type="InterPro" id="IPR037862">
    <property type="entry name" value="PLC-beta_PH"/>
</dbReference>
<evidence type="ECO:0000256" key="15">
    <source>
        <dbReference type="PIRNR" id="PIRNR000956"/>
    </source>
</evidence>
<dbReference type="GO" id="GO:0046488">
    <property type="term" value="P:phosphatidylinositol metabolic process"/>
    <property type="evidence" value="ECO:0007669"/>
    <property type="project" value="TreeGrafter"/>
</dbReference>
<evidence type="ECO:0000256" key="5">
    <source>
        <dbReference type="ARBA" id="ARBA00022553"/>
    </source>
</evidence>
<dbReference type="PROSITE" id="PS50007">
    <property type="entry name" value="PIPLC_X_DOMAIN"/>
    <property type="match status" value="1"/>
</dbReference>
<organism evidence="22 23">
    <name type="scientific">Electrophorus voltai</name>
    <dbReference type="NCBI Taxonomy" id="2609070"/>
    <lineage>
        <taxon>Eukaryota</taxon>
        <taxon>Metazoa</taxon>
        <taxon>Chordata</taxon>
        <taxon>Craniata</taxon>
        <taxon>Vertebrata</taxon>
        <taxon>Euteleostomi</taxon>
        <taxon>Actinopterygii</taxon>
        <taxon>Neopterygii</taxon>
        <taxon>Teleostei</taxon>
        <taxon>Ostariophysi</taxon>
        <taxon>Gymnotiformes</taxon>
        <taxon>Gymnotoidei</taxon>
        <taxon>Gymnotidae</taxon>
        <taxon>Electrophorus</taxon>
    </lineage>
</organism>
<dbReference type="EMBL" id="JAROKS010000018">
    <property type="protein sequence ID" value="KAK1793288.1"/>
    <property type="molecule type" value="Genomic_DNA"/>
</dbReference>
<evidence type="ECO:0000313" key="23">
    <source>
        <dbReference type="Proteomes" id="UP001239994"/>
    </source>
</evidence>
<dbReference type="SMART" id="SM00239">
    <property type="entry name" value="C2"/>
    <property type="match status" value="1"/>
</dbReference>
<dbReference type="Gene3D" id="3.20.20.190">
    <property type="entry name" value="Phosphatidylinositol (PI) phosphodiesterase"/>
    <property type="match status" value="1"/>
</dbReference>